<dbReference type="AlphaFoldDB" id="A0A7R9MMN1"/>
<evidence type="ECO:0000313" key="2">
    <source>
        <dbReference type="Proteomes" id="UP000728032"/>
    </source>
</evidence>
<protein>
    <submittedName>
        <fullName evidence="1">Uncharacterized protein</fullName>
    </submittedName>
</protein>
<organism evidence="1">
    <name type="scientific">Oppiella nova</name>
    <dbReference type="NCBI Taxonomy" id="334625"/>
    <lineage>
        <taxon>Eukaryota</taxon>
        <taxon>Metazoa</taxon>
        <taxon>Ecdysozoa</taxon>
        <taxon>Arthropoda</taxon>
        <taxon>Chelicerata</taxon>
        <taxon>Arachnida</taxon>
        <taxon>Acari</taxon>
        <taxon>Acariformes</taxon>
        <taxon>Sarcoptiformes</taxon>
        <taxon>Oribatida</taxon>
        <taxon>Brachypylina</taxon>
        <taxon>Oppioidea</taxon>
        <taxon>Oppiidae</taxon>
        <taxon>Oppiella</taxon>
    </lineage>
</organism>
<sequence length="145" mass="16920">MSYDCMDYLISDELESKCEINESTPIVAMDPLIDNVITELDALIEFHIHLKEINVKKRRQLAAKRCEFIAGFRCEIKICVEQRDLYRLNECLSGAQRRWGRLQPSNKILLAVEDNKRREIVTVRTEYCIHNIMITCICRGRGRTG</sequence>
<name>A0A7R9MMN1_9ACAR</name>
<proteinExistence type="predicted"/>
<evidence type="ECO:0000313" key="1">
    <source>
        <dbReference type="EMBL" id="CAD7663137.1"/>
    </source>
</evidence>
<accession>A0A7R9MMN1</accession>
<dbReference type="EMBL" id="OC945842">
    <property type="protein sequence ID" value="CAD7663137.1"/>
    <property type="molecule type" value="Genomic_DNA"/>
</dbReference>
<reference evidence="1" key="1">
    <citation type="submission" date="2020-11" db="EMBL/GenBank/DDBJ databases">
        <authorList>
            <person name="Tran Van P."/>
        </authorList>
    </citation>
    <scope>NUCLEOTIDE SEQUENCE</scope>
</reference>
<dbReference type="EMBL" id="CAJPVJ010031017">
    <property type="protein sequence ID" value="CAG2180274.1"/>
    <property type="molecule type" value="Genomic_DNA"/>
</dbReference>
<dbReference type="Proteomes" id="UP000728032">
    <property type="component" value="Unassembled WGS sequence"/>
</dbReference>
<keyword evidence="2" id="KW-1185">Reference proteome</keyword>
<gene>
    <name evidence="1" type="ORF">ONB1V03_LOCUS19697</name>
</gene>